<protein>
    <submittedName>
        <fullName evidence="1">Uncharacterized protein</fullName>
    </submittedName>
</protein>
<organism evidence="1">
    <name type="scientific">Arundo donax</name>
    <name type="common">Giant reed</name>
    <name type="synonym">Donax arundinaceus</name>
    <dbReference type="NCBI Taxonomy" id="35708"/>
    <lineage>
        <taxon>Eukaryota</taxon>
        <taxon>Viridiplantae</taxon>
        <taxon>Streptophyta</taxon>
        <taxon>Embryophyta</taxon>
        <taxon>Tracheophyta</taxon>
        <taxon>Spermatophyta</taxon>
        <taxon>Magnoliopsida</taxon>
        <taxon>Liliopsida</taxon>
        <taxon>Poales</taxon>
        <taxon>Poaceae</taxon>
        <taxon>PACMAD clade</taxon>
        <taxon>Arundinoideae</taxon>
        <taxon>Arundineae</taxon>
        <taxon>Arundo</taxon>
    </lineage>
</organism>
<dbReference type="EMBL" id="GBRH01282869">
    <property type="protein sequence ID" value="JAD15026.1"/>
    <property type="molecule type" value="Transcribed_RNA"/>
</dbReference>
<proteinExistence type="predicted"/>
<evidence type="ECO:0000313" key="1">
    <source>
        <dbReference type="EMBL" id="JAD15026.1"/>
    </source>
</evidence>
<dbReference type="AlphaFoldDB" id="A0A0A8XNM6"/>
<accession>A0A0A8XNM6</accession>
<name>A0A0A8XNM6_ARUDO</name>
<reference evidence="1" key="1">
    <citation type="submission" date="2014-09" db="EMBL/GenBank/DDBJ databases">
        <authorList>
            <person name="Magalhaes I.L.F."/>
            <person name="Oliveira U."/>
            <person name="Santos F.R."/>
            <person name="Vidigal T.H.D.A."/>
            <person name="Brescovit A.D."/>
            <person name="Santos A.J."/>
        </authorList>
    </citation>
    <scope>NUCLEOTIDE SEQUENCE</scope>
    <source>
        <tissue evidence="1">Shoot tissue taken approximately 20 cm above the soil surface</tissue>
    </source>
</reference>
<reference evidence="1" key="2">
    <citation type="journal article" date="2015" name="Data Brief">
        <title>Shoot transcriptome of the giant reed, Arundo donax.</title>
        <authorList>
            <person name="Barrero R.A."/>
            <person name="Guerrero F.D."/>
            <person name="Moolhuijzen P."/>
            <person name="Goolsby J.A."/>
            <person name="Tidwell J."/>
            <person name="Bellgard S.E."/>
            <person name="Bellgard M.I."/>
        </authorList>
    </citation>
    <scope>NUCLEOTIDE SEQUENCE</scope>
    <source>
        <tissue evidence="1">Shoot tissue taken approximately 20 cm above the soil surface</tissue>
    </source>
</reference>
<sequence>MATYHKYSHSHSMLTLVDASRHGLLDT</sequence>